<name>A0AAN8MP54_9PEZI</name>
<evidence type="ECO:0000256" key="3">
    <source>
        <dbReference type="ARBA" id="ARBA00022989"/>
    </source>
</evidence>
<proteinExistence type="predicted"/>
<evidence type="ECO:0000256" key="4">
    <source>
        <dbReference type="ARBA" id="ARBA00023136"/>
    </source>
</evidence>
<dbReference type="Pfam" id="PF13664">
    <property type="entry name" value="DUF4149"/>
    <property type="match status" value="1"/>
</dbReference>
<dbReference type="InterPro" id="IPR025423">
    <property type="entry name" value="TMEM205-like"/>
</dbReference>
<dbReference type="PANTHER" id="PTHR23241:SF102">
    <property type="entry name" value="LD23009P"/>
    <property type="match status" value="1"/>
</dbReference>
<dbReference type="EMBL" id="JAVHNR010000012">
    <property type="protein sequence ID" value="KAK6329920.1"/>
    <property type="molecule type" value="Genomic_DNA"/>
</dbReference>
<feature type="transmembrane region" description="Helical" evidence="6">
    <location>
        <begin position="50"/>
        <end position="70"/>
    </location>
</feature>
<organism evidence="8 9">
    <name type="scientific">Orbilia javanica</name>
    <dbReference type="NCBI Taxonomy" id="47235"/>
    <lineage>
        <taxon>Eukaryota</taxon>
        <taxon>Fungi</taxon>
        <taxon>Dikarya</taxon>
        <taxon>Ascomycota</taxon>
        <taxon>Pezizomycotina</taxon>
        <taxon>Orbiliomycetes</taxon>
        <taxon>Orbiliales</taxon>
        <taxon>Orbiliaceae</taxon>
        <taxon>Orbilia</taxon>
    </lineage>
</organism>
<keyword evidence="3 6" id="KW-1133">Transmembrane helix</keyword>
<evidence type="ECO:0000256" key="5">
    <source>
        <dbReference type="SAM" id="MobiDB-lite"/>
    </source>
</evidence>
<sequence length="190" mass="21216">MPLMSTVYAATHLLSYSFLFGTQIWHSFIGGIISFRVLPRAYFGALQRRLFPIYFSLQLILSLALLLTTPRSLKHHQQATKTYAFLLTVVATSFLNAVVAGPFTTKIMDKRKEQEVFDGRSYDGRKLPGVTEGAERGGDREADEVRVSDEMKALNKKFGMWHGISSLFNLGSVVGTIGYGVLLAEKINFD</sequence>
<dbReference type="InterPro" id="IPR053009">
    <property type="entry name" value="Xanthocillin_Biosynth-Assoc"/>
</dbReference>
<feature type="transmembrane region" description="Helical" evidence="6">
    <location>
        <begin position="13"/>
        <end position="38"/>
    </location>
</feature>
<evidence type="ECO:0000256" key="2">
    <source>
        <dbReference type="ARBA" id="ARBA00022692"/>
    </source>
</evidence>
<comment type="subcellular location">
    <subcellularLocation>
        <location evidence="1">Membrane</location>
    </subcellularLocation>
</comment>
<evidence type="ECO:0000313" key="9">
    <source>
        <dbReference type="Proteomes" id="UP001313282"/>
    </source>
</evidence>
<keyword evidence="9" id="KW-1185">Reference proteome</keyword>
<feature type="region of interest" description="Disordered" evidence="5">
    <location>
        <begin position="122"/>
        <end position="142"/>
    </location>
</feature>
<keyword evidence="2 6" id="KW-0812">Transmembrane</keyword>
<evidence type="ECO:0000256" key="6">
    <source>
        <dbReference type="SAM" id="Phobius"/>
    </source>
</evidence>
<gene>
    <name evidence="8" type="ORF">TWF718_003347</name>
</gene>
<feature type="transmembrane region" description="Helical" evidence="6">
    <location>
        <begin position="82"/>
        <end position="103"/>
    </location>
</feature>
<dbReference type="Proteomes" id="UP001313282">
    <property type="component" value="Unassembled WGS sequence"/>
</dbReference>
<evidence type="ECO:0000313" key="8">
    <source>
        <dbReference type="EMBL" id="KAK6329920.1"/>
    </source>
</evidence>
<protein>
    <recommendedName>
        <fullName evidence="7">TMEM205-like domain-containing protein</fullName>
    </recommendedName>
</protein>
<feature type="domain" description="TMEM205-like" evidence="7">
    <location>
        <begin position="14"/>
        <end position="112"/>
    </location>
</feature>
<accession>A0AAN8MP54</accession>
<dbReference type="AlphaFoldDB" id="A0AAN8MP54"/>
<reference evidence="8 9" key="1">
    <citation type="submission" date="2019-10" db="EMBL/GenBank/DDBJ databases">
        <authorList>
            <person name="Palmer J.M."/>
        </authorList>
    </citation>
    <scope>NUCLEOTIDE SEQUENCE [LARGE SCALE GENOMIC DNA]</scope>
    <source>
        <strain evidence="8 9">TWF718</strain>
    </source>
</reference>
<comment type="caution">
    <text evidence="8">The sequence shown here is derived from an EMBL/GenBank/DDBJ whole genome shotgun (WGS) entry which is preliminary data.</text>
</comment>
<feature type="transmembrane region" description="Helical" evidence="6">
    <location>
        <begin position="161"/>
        <end position="182"/>
    </location>
</feature>
<keyword evidence="4 6" id="KW-0472">Membrane</keyword>
<feature type="compositionally biased region" description="Basic and acidic residues" evidence="5">
    <location>
        <begin position="133"/>
        <end position="142"/>
    </location>
</feature>
<dbReference type="GO" id="GO:0016020">
    <property type="term" value="C:membrane"/>
    <property type="evidence" value="ECO:0007669"/>
    <property type="project" value="UniProtKB-SubCell"/>
</dbReference>
<evidence type="ECO:0000259" key="7">
    <source>
        <dbReference type="Pfam" id="PF13664"/>
    </source>
</evidence>
<dbReference type="PANTHER" id="PTHR23241">
    <property type="entry name" value="LATE EMBRYOGENESIS ABUNDANT PLANTS LEA-RELATED"/>
    <property type="match status" value="1"/>
</dbReference>
<evidence type="ECO:0000256" key="1">
    <source>
        <dbReference type="ARBA" id="ARBA00004370"/>
    </source>
</evidence>